<dbReference type="EMBL" id="DXBY01000348">
    <property type="protein sequence ID" value="HIZ38162.1"/>
    <property type="molecule type" value="Genomic_DNA"/>
</dbReference>
<feature type="region of interest" description="Disordered" evidence="1">
    <location>
        <begin position="450"/>
        <end position="481"/>
    </location>
</feature>
<dbReference type="PANTHER" id="PTHR43649:SF12">
    <property type="entry name" value="DIACETYLCHITOBIOSE BINDING PROTEIN DASA"/>
    <property type="match status" value="1"/>
</dbReference>
<dbReference type="PROSITE" id="PS51257">
    <property type="entry name" value="PROKAR_LIPOPROTEIN"/>
    <property type="match status" value="1"/>
</dbReference>
<dbReference type="AlphaFoldDB" id="A0A9D2EJ31"/>
<dbReference type="Proteomes" id="UP000824037">
    <property type="component" value="Unassembled WGS sequence"/>
</dbReference>
<evidence type="ECO:0000256" key="1">
    <source>
        <dbReference type="SAM" id="MobiDB-lite"/>
    </source>
</evidence>
<dbReference type="InterPro" id="IPR050490">
    <property type="entry name" value="Bact_solute-bd_prot1"/>
</dbReference>
<reference evidence="2" key="2">
    <citation type="submission" date="2021-04" db="EMBL/GenBank/DDBJ databases">
        <authorList>
            <person name="Gilroy R."/>
        </authorList>
    </citation>
    <scope>NUCLEOTIDE SEQUENCE</scope>
    <source>
        <strain evidence="2">ChiGjej4B4-7305</strain>
    </source>
</reference>
<protein>
    <submittedName>
        <fullName evidence="2">Extracellular solute-binding protein</fullName>
    </submittedName>
</protein>
<evidence type="ECO:0000313" key="3">
    <source>
        <dbReference type="Proteomes" id="UP000824037"/>
    </source>
</evidence>
<accession>A0A9D2EJ31</accession>
<dbReference type="InterPro" id="IPR006311">
    <property type="entry name" value="TAT_signal"/>
</dbReference>
<comment type="caution">
    <text evidence="2">The sequence shown here is derived from an EMBL/GenBank/DDBJ whole genome shotgun (WGS) entry which is preliminary data.</text>
</comment>
<sequence length="481" mass="51428">MPSRSTVTRRSVLSAGAGAGLFALIGCSGSEPSGNPDAISWWDHLIAPRPLSQEMFASFSASTGTQVEYSDYDAPGLGQALQLAKQSNQMPDVFALGGLELPAATLFEQGWFAPMPLSEASLDLLPEEARLPGITVFDGAQYSLPIFSARDGNAYTWYLSSTLADAGLDPDAPPETFDEFRQACRTIVQSSSGSVQGWMAKLGAIDHMGSNINNLVQAAGFPGANGIDYRTGEFAYSSDPYLTVLEFLLSLQQDQLMLPGSVQLKDSPAVTRWAAGQAAFHINDSHVAGVVQNQAESVADDLRVGNVLVPEKGMTPQMYCGPTGGMFWLGHDSQHQDVIGELLDAFCTEDYFARLAAMMGRPPVLLDAVTSADVLPAYAQAQEWNGQQVHLGPIPSVRNPAVVTVTSQTRPVEPDFGDIVEGLFSGQITDARRALTDLDSALSAERDRAIEAAAQKGDEASPEDWSFPDWEPGADYTTQPG</sequence>
<name>A0A9D2EJ31_9MICO</name>
<evidence type="ECO:0000313" key="2">
    <source>
        <dbReference type="EMBL" id="HIZ38162.1"/>
    </source>
</evidence>
<dbReference type="Gene3D" id="3.40.190.10">
    <property type="entry name" value="Periplasmic binding protein-like II"/>
    <property type="match status" value="1"/>
</dbReference>
<reference evidence="2" key="1">
    <citation type="journal article" date="2021" name="PeerJ">
        <title>Extensive microbial diversity within the chicken gut microbiome revealed by metagenomics and culture.</title>
        <authorList>
            <person name="Gilroy R."/>
            <person name="Ravi A."/>
            <person name="Getino M."/>
            <person name="Pursley I."/>
            <person name="Horton D.L."/>
            <person name="Alikhan N.F."/>
            <person name="Baker D."/>
            <person name="Gharbi K."/>
            <person name="Hall N."/>
            <person name="Watson M."/>
            <person name="Adriaenssens E.M."/>
            <person name="Foster-Nyarko E."/>
            <person name="Jarju S."/>
            <person name="Secka A."/>
            <person name="Antonio M."/>
            <person name="Oren A."/>
            <person name="Chaudhuri R.R."/>
            <person name="La Ragione R."/>
            <person name="Hildebrand F."/>
            <person name="Pallen M.J."/>
        </authorList>
    </citation>
    <scope>NUCLEOTIDE SEQUENCE</scope>
    <source>
        <strain evidence="2">ChiGjej4B4-7305</strain>
    </source>
</reference>
<dbReference type="PANTHER" id="PTHR43649">
    <property type="entry name" value="ARABINOSE-BINDING PROTEIN-RELATED"/>
    <property type="match status" value="1"/>
</dbReference>
<organism evidence="2 3">
    <name type="scientific">Candidatus Ruania gallistercoris</name>
    <dbReference type="NCBI Taxonomy" id="2838746"/>
    <lineage>
        <taxon>Bacteria</taxon>
        <taxon>Bacillati</taxon>
        <taxon>Actinomycetota</taxon>
        <taxon>Actinomycetes</taxon>
        <taxon>Micrococcales</taxon>
        <taxon>Ruaniaceae</taxon>
        <taxon>Ruania</taxon>
    </lineage>
</organism>
<proteinExistence type="predicted"/>
<dbReference type="SUPFAM" id="SSF53850">
    <property type="entry name" value="Periplasmic binding protein-like II"/>
    <property type="match status" value="1"/>
</dbReference>
<dbReference type="Pfam" id="PF01547">
    <property type="entry name" value="SBP_bac_1"/>
    <property type="match status" value="1"/>
</dbReference>
<gene>
    <name evidence="2" type="ORF">H9815_20485</name>
</gene>
<dbReference type="PROSITE" id="PS51318">
    <property type="entry name" value="TAT"/>
    <property type="match status" value="1"/>
</dbReference>
<dbReference type="InterPro" id="IPR006059">
    <property type="entry name" value="SBP"/>
</dbReference>